<dbReference type="GO" id="GO:0019843">
    <property type="term" value="F:rRNA binding"/>
    <property type="evidence" value="ECO:0007669"/>
    <property type="project" value="UniProtKB-KW"/>
</dbReference>
<comment type="similarity">
    <text evidence="1">Belongs to the universal ribosomal protein uS4 family.</text>
</comment>
<dbReference type="EMBL" id="MIGC01000294">
    <property type="protein sequence ID" value="PHJ25367.1"/>
    <property type="molecule type" value="Genomic_DNA"/>
</dbReference>
<evidence type="ECO:0000256" key="1">
    <source>
        <dbReference type="ARBA" id="ARBA00007465"/>
    </source>
</evidence>
<dbReference type="PANTHER" id="PTHR11831:SF4">
    <property type="entry name" value="SMALL RIBOSOMAL SUBUNIT PROTEIN US4M"/>
    <property type="match status" value="1"/>
</dbReference>
<keyword evidence="9" id="KW-1185">Reference proteome</keyword>
<dbReference type="CDD" id="cd00165">
    <property type="entry name" value="S4"/>
    <property type="match status" value="1"/>
</dbReference>
<keyword evidence="4 8" id="KW-0689">Ribosomal protein</keyword>
<feature type="non-terminal residue" evidence="8">
    <location>
        <position position="1"/>
    </location>
</feature>
<protein>
    <submittedName>
        <fullName evidence="8">Ribosomal protein s4</fullName>
    </submittedName>
</protein>
<gene>
    <name evidence="8" type="ORF">CSUI_000755</name>
</gene>
<dbReference type="OrthoDB" id="2443at2759"/>
<accession>A0A2C6LB28</accession>
<dbReference type="GO" id="GO:0003735">
    <property type="term" value="F:structural constituent of ribosome"/>
    <property type="evidence" value="ECO:0007669"/>
    <property type="project" value="TreeGrafter"/>
</dbReference>
<evidence type="ECO:0000313" key="8">
    <source>
        <dbReference type="EMBL" id="PHJ25367.1"/>
    </source>
</evidence>
<dbReference type="InterPro" id="IPR002942">
    <property type="entry name" value="S4_RNA-bd"/>
</dbReference>
<dbReference type="AlphaFoldDB" id="A0A2C6LB28"/>
<keyword evidence="3 6" id="KW-0694">RNA-binding</keyword>
<reference evidence="8 9" key="1">
    <citation type="journal article" date="2017" name="Int. J. Parasitol.">
        <title>The genome of the protozoan parasite Cystoisospora suis and a reverse vaccinology approach to identify vaccine candidates.</title>
        <authorList>
            <person name="Palmieri N."/>
            <person name="Shrestha A."/>
            <person name="Ruttkowski B."/>
            <person name="Beck T."/>
            <person name="Vogl C."/>
            <person name="Tomley F."/>
            <person name="Blake D.P."/>
            <person name="Joachim A."/>
        </authorList>
    </citation>
    <scope>NUCLEOTIDE SEQUENCE [LARGE SCALE GENOMIC DNA]</scope>
    <source>
        <strain evidence="8 9">Wien I</strain>
    </source>
</reference>
<keyword evidence="2 6" id="KW-0699">rRNA-binding</keyword>
<evidence type="ECO:0000313" key="9">
    <source>
        <dbReference type="Proteomes" id="UP000221165"/>
    </source>
</evidence>
<evidence type="ECO:0000256" key="3">
    <source>
        <dbReference type="ARBA" id="ARBA00022884"/>
    </source>
</evidence>
<evidence type="ECO:0000256" key="5">
    <source>
        <dbReference type="ARBA" id="ARBA00023274"/>
    </source>
</evidence>
<dbReference type="PROSITE" id="PS50889">
    <property type="entry name" value="S4"/>
    <property type="match status" value="1"/>
</dbReference>
<dbReference type="SMART" id="SM00363">
    <property type="entry name" value="S4"/>
    <property type="match status" value="1"/>
</dbReference>
<dbReference type="GO" id="GO:0015935">
    <property type="term" value="C:small ribosomal subunit"/>
    <property type="evidence" value="ECO:0007669"/>
    <property type="project" value="TreeGrafter"/>
</dbReference>
<evidence type="ECO:0000259" key="7">
    <source>
        <dbReference type="SMART" id="SM00363"/>
    </source>
</evidence>
<dbReference type="GO" id="GO:0042274">
    <property type="term" value="P:ribosomal small subunit biogenesis"/>
    <property type="evidence" value="ECO:0007669"/>
    <property type="project" value="TreeGrafter"/>
</dbReference>
<organism evidence="8 9">
    <name type="scientific">Cystoisospora suis</name>
    <dbReference type="NCBI Taxonomy" id="483139"/>
    <lineage>
        <taxon>Eukaryota</taxon>
        <taxon>Sar</taxon>
        <taxon>Alveolata</taxon>
        <taxon>Apicomplexa</taxon>
        <taxon>Conoidasida</taxon>
        <taxon>Coccidia</taxon>
        <taxon>Eucoccidiorida</taxon>
        <taxon>Eimeriorina</taxon>
        <taxon>Sarcocystidae</taxon>
        <taxon>Cystoisospora</taxon>
    </lineage>
</organism>
<keyword evidence="5" id="KW-0687">Ribonucleoprotein</keyword>
<dbReference type="InterPro" id="IPR036986">
    <property type="entry name" value="S4_RNA-bd_sf"/>
</dbReference>
<dbReference type="PANTHER" id="PTHR11831">
    <property type="entry name" value="30S 40S RIBOSOMAL PROTEIN"/>
    <property type="match status" value="1"/>
</dbReference>
<dbReference type="SUPFAM" id="SSF55174">
    <property type="entry name" value="Alpha-L RNA-binding motif"/>
    <property type="match status" value="1"/>
</dbReference>
<dbReference type="InterPro" id="IPR018079">
    <property type="entry name" value="Ribosomal_uS4_CS"/>
</dbReference>
<evidence type="ECO:0000256" key="4">
    <source>
        <dbReference type="ARBA" id="ARBA00022980"/>
    </source>
</evidence>
<feature type="domain" description="RNA-binding S4" evidence="7">
    <location>
        <begin position="14"/>
        <end position="69"/>
    </location>
</feature>
<evidence type="ECO:0000256" key="6">
    <source>
        <dbReference type="PROSITE-ProRule" id="PRU00182"/>
    </source>
</evidence>
<name>A0A2C6LB28_9APIC</name>
<dbReference type="Proteomes" id="UP000221165">
    <property type="component" value="Unassembled WGS sequence"/>
</dbReference>
<dbReference type="VEuPathDB" id="ToxoDB:CSUI_000755"/>
<sequence>KLLKIFNLIQIIELRLDVSLFRIGLSKSINQAKQLINHGHIFINFKLIKNPNILITEKDLIFINPKKLTIILICRINLFFRYYKKHNLNNYNICTEYLKFKIKKELYFKIYLFIPIKESIIKAYYNY</sequence>
<dbReference type="PROSITE" id="PS00632">
    <property type="entry name" value="RIBOSOMAL_S4"/>
    <property type="match status" value="1"/>
</dbReference>
<dbReference type="Pfam" id="PF01479">
    <property type="entry name" value="S4"/>
    <property type="match status" value="1"/>
</dbReference>
<proteinExistence type="inferred from homology"/>
<evidence type="ECO:0000256" key="2">
    <source>
        <dbReference type="ARBA" id="ARBA00022730"/>
    </source>
</evidence>
<comment type="caution">
    <text evidence="8">The sequence shown here is derived from an EMBL/GenBank/DDBJ whole genome shotgun (WGS) entry which is preliminary data.</text>
</comment>
<dbReference type="Gene3D" id="3.10.290.10">
    <property type="entry name" value="RNA-binding S4 domain"/>
    <property type="match status" value="1"/>
</dbReference>
<dbReference type="InterPro" id="IPR022801">
    <property type="entry name" value="Ribosomal_uS4"/>
</dbReference>